<dbReference type="Proteomes" id="UP001388673">
    <property type="component" value="Unassembled WGS sequence"/>
</dbReference>
<dbReference type="InterPro" id="IPR035979">
    <property type="entry name" value="RBD_domain_sf"/>
</dbReference>
<evidence type="ECO:0000313" key="3">
    <source>
        <dbReference type="Proteomes" id="UP001388673"/>
    </source>
</evidence>
<dbReference type="AlphaFoldDB" id="A0AAW0YWC0"/>
<dbReference type="EMBL" id="JBCAWK010000010">
    <property type="protein sequence ID" value="KAK8847615.1"/>
    <property type="molecule type" value="Genomic_DNA"/>
</dbReference>
<dbReference type="GeneID" id="92182732"/>
<dbReference type="RefSeq" id="XP_066801133.1">
    <property type="nucleotide sequence ID" value="XM_066948565.1"/>
</dbReference>
<feature type="region of interest" description="Disordered" evidence="1">
    <location>
        <begin position="249"/>
        <end position="268"/>
    </location>
</feature>
<feature type="region of interest" description="Disordered" evidence="1">
    <location>
        <begin position="333"/>
        <end position="366"/>
    </location>
</feature>
<comment type="caution">
    <text evidence="2">The sequence shown here is derived from an EMBL/GenBank/DDBJ whole genome shotgun (WGS) entry which is preliminary data.</text>
</comment>
<dbReference type="GO" id="GO:0003676">
    <property type="term" value="F:nucleic acid binding"/>
    <property type="evidence" value="ECO:0007669"/>
    <property type="project" value="InterPro"/>
</dbReference>
<proteinExistence type="predicted"/>
<gene>
    <name evidence="2" type="ORF">IAR55_005474</name>
</gene>
<feature type="compositionally biased region" description="Polar residues" evidence="1">
    <location>
        <begin position="431"/>
        <end position="444"/>
    </location>
</feature>
<name>A0AAW0YWC0_9TREE</name>
<evidence type="ECO:0008006" key="4">
    <source>
        <dbReference type="Google" id="ProtNLM"/>
    </source>
</evidence>
<dbReference type="InterPro" id="IPR012677">
    <property type="entry name" value="Nucleotide-bd_a/b_plait_sf"/>
</dbReference>
<feature type="region of interest" description="Disordered" evidence="1">
    <location>
        <begin position="388"/>
        <end position="450"/>
    </location>
</feature>
<dbReference type="Gene3D" id="3.80.10.10">
    <property type="entry name" value="Ribonuclease Inhibitor"/>
    <property type="match status" value="1"/>
</dbReference>
<reference evidence="2 3" key="1">
    <citation type="journal article" date="2024" name="bioRxiv">
        <title>Comparative genomics of Cryptococcus and Kwoniella reveals pathogenesis evolution and contrasting karyotype dynamics via intercentromeric recombination or chromosome fusion.</title>
        <authorList>
            <person name="Coelho M.A."/>
            <person name="David-Palma M."/>
            <person name="Shea T."/>
            <person name="Bowers K."/>
            <person name="McGinley-Smith S."/>
            <person name="Mohammad A.W."/>
            <person name="Gnirke A."/>
            <person name="Yurkov A.M."/>
            <person name="Nowrousian M."/>
            <person name="Sun S."/>
            <person name="Cuomo C.A."/>
            <person name="Heitman J."/>
        </authorList>
    </citation>
    <scope>NUCLEOTIDE SEQUENCE [LARGE SCALE GENOMIC DNA]</scope>
    <source>
        <strain evidence="2 3">CBS 13917</strain>
    </source>
</reference>
<sequence>MSRRVYLGRLPPGVQKADVEDHFKDFPTQDIRLMGTFGFVEFQSSRPFLGENLIVEPTRDARRRDVYDAVIGISSATSWQDLKDYGRLGGNNIIYADVDRNNPSNGILSMTDPASSTVDLETMTIADLLLVTTMIVGLPLLVTTSAVTMATTVATIVTVAVTVLPLVQVTTDPTGGTTTGDVTMIVSLLETLLETHLVANATVDPFSAASKPLIPVDSLPSRPLEFAATIYHDDVDTPTGSLSVYNKLPRPKRQKEPTPAVFPSPQYSHTRQVSEASIAFNGHALEGSSGSKHGQVGDDNWMQAQVANGHGLTKLSTKISDLRDLVTLPSTYSPQARLAPSRPPAPYYPNLSPAPGLPTNGRSFSRVSSAPAASSFFSTLQPRSNRAASGLAALSHTPASPTATETSEDGENSITSSRVLLASPSLPSPSTGTLGDQRQRSFGRSKTGAVSFESSKARDLGIYAGQNNLTSLRGNQLTTLPAAIGELSNLKELNIGNNLIVLRTASSLYTYRKDRTTSNPFPWSHRAAEPDDASLNRYYYPCPSPRHLELDRHCAVQPTRHIFLHPAEERIEWREVFKVSGLPVRWLGCSPGCLAHLENEEEEEWTLDD</sequence>
<evidence type="ECO:0000256" key="1">
    <source>
        <dbReference type="SAM" id="MobiDB-lite"/>
    </source>
</evidence>
<protein>
    <recommendedName>
        <fullName evidence="4">RRM domain-containing protein</fullName>
    </recommendedName>
</protein>
<dbReference type="InterPro" id="IPR032675">
    <property type="entry name" value="LRR_dom_sf"/>
</dbReference>
<organism evidence="2 3">
    <name type="scientific">Kwoniella newhampshirensis</name>
    <dbReference type="NCBI Taxonomy" id="1651941"/>
    <lineage>
        <taxon>Eukaryota</taxon>
        <taxon>Fungi</taxon>
        <taxon>Dikarya</taxon>
        <taxon>Basidiomycota</taxon>
        <taxon>Agaricomycotina</taxon>
        <taxon>Tremellomycetes</taxon>
        <taxon>Tremellales</taxon>
        <taxon>Cryptococcaceae</taxon>
        <taxon>Kwoniella</taxon>
    </lineage>
</organism>
<accession>A0AAW0YWC0</accession>
<dbReference type="Gene3D" id="3.30.70.330">
    <property type="match status" value="1"/>
</dbReference>
<keyword evidence="3" id="KW-1185">Reference proteome</keyword>
<dbReference type="SUPFAM" id="SSF54928">
    <property type="entry name" value="RNA-binding domain, RBD"/>
    <property type="match status" value="1"/>
</dbReference>
<dbReference type="KEGG" id="kne:92182732"/>
<feature type="compositionally biased region" description="Low complexity" evidence="1">
    <location>
        <begin position="416"/>
        <end position="430"/>
    </location>
</feature>
<evidence type="ECO:0000313" key="2">
    <source>
        <dbReference type="EMBL" id="KAK8847615.1"/>
    </source>
</evidence>
<dbReference type="SUPFAM" id="SSF52075">
    <property type="entry name" value="Outer arm dynein light chain 1"/>
    <property type="match status" value="1"/>
</dbReference>